<evidence type="ECO:0000256" key="1">
    <source>
        <dbReference type="SAM" id="MobiDB-lite"/>
    </source>
</evidence>
<gene>
    <name evidence="3" type="ORF">M404DRAFT_914421</name>
</gene>
<feature type="compositionally biased region" description="Polar residues" evidence="1">
    <location>
        <begin position="23"/>
        <end position="35"/>
    </location>
</feature>
<name>A0A0C3PAD4_PISTI</name>
<keyword evidence="2" id="KW-0812">Transmembrane</keyword>
<feature type="transmembrane region" description="Helical" evidence="2">
    <location>
        <begin position="80"/>
        <end position="99"/>
    </location>
</feature>
<keyword evidence="2" id="KW-0472">Membrane</keyword>
<dbReference type="AlphaFoldDB" id="A0A0C3PAD4"/>
<dbReference type="OrthoDB" id="10494659at2759"/>
<sequence length="213" mass="23875">MQNPVSTAMQEKLTGEHSDIPLLNSSTESEDSTNPQHVRRYLSIVLMGIPSFQRFVQAAEQADETEWRNLKRELMHHMSLVRPSILGITLSSLIVLLFWPEPQTPGTAFQRKCFLSGGLLSALSLASYLGAAWFLNTVQPQVVREMRTSKLRLTAISILLGMPSFWNLLSIYSYLIGVCGAFWLDNCTFMTVMTIVVITFITVMPLVTCTLLS</sequence>
<organism evidence="3 4">
    <name type="scientific">Pisolithus tinctorius Marx 270</name>
    <dbReference type="NCBI Taxonomy" id="870435"/>
    <lineage>
        <taxon>Eukaryota</taxon>
        <taxon>Fungi</taxon>
        <taxon>Dikarya</taxon>
        <taxon>Basidiomycota</taxon>
        <taxon>Agaricomycotina</taxon>
        <taxon>Agaricomycetes</taxon>
        <taxon>Agaricomycetidae</taxon>
        <taxon>Boletales</taxon>
        <taxon>Sclerodermatineae</taxon>
        <taxon>Pisolithaceae</taxon>
        <taxon>Pisolithus</taxon>
    </lineage>
</organism>
<reference evidence="4" key="2">
    <citation type="submission" date="2015-01" db="EMBL/GenBank/DDBJ databases">
        <title>Evolutionary Origins and Diversification of the Mycorrhizal Mutualists.</title>
        <authorList>
            <consortium name="DOE Joint Genome Institute"/>
            <consortium name="Mycorrhizal Genomics Consortium"/>
            <person name="Kohler A."/>
            <person name="Kuo A."/>
            <person name="Nagy L.G."/>
            <person name="Floudas D."/>
            <person name="Copeland A."/>
            <person name="Barry K.W."/>
            <person name="Cichocki N."/>
            <person name="Veneault-Fourrey C."/>
            <person name="LaButti K."/>
            <person name="Lindquist E.A."/>
            <person name="Lipzen A."/>
            <person name="Lundell T."/>
            <person name="Morin E."/>
            <person name="Murat C."/>
            <person name="Riley R."/>
            <person name="Ohm R."/>
            <person name="Sun H."/>
            <person name="Tunlid A."/>
            <person name="Henrissat B."/>
            <person name="Grigoriev I.V."/>
            <person name="Hibbett D.S."/>
            <person name="Martin F."/>
        </authorList>
    </citation>
    <scope>NUCLEOTIDE SEQUENCE [LARGE SCALE GENOMIC DNA]</scope>
    <source>
        <strain evidence="4">Marx 270</strain>
    </source>
</reference>
<feature type="transmembrane region" description="Helical" evidence="2">
    <location>
        <begin position="189"/>
        <end position="212"/>
    </location>
</feature>
<proteinExistence type="predicted"/>
<evidence type="ECO:0000313" key="4">
    <source>
        <dbReference type="Proteomes" id="UP000054217"/>
    </source>
</evidence>
<evidence type="ECO:0000256" key="2">
    <source>
        <dbReference type="SAM" id="Phobius"/>
    </source>
</evidence>
<dbReference type="EMBL" id="KN831952">
    <property type="protein sequence ID" value="KIO10580.1"/>
    <property type="molecule type" value="Genomic_DNA"/>
</dbReference>
<keyword evidence="4" id="KW-1185">Reference proteome</keyword>
<dbReference type="HOGENOM" id="CLU_1294878_0_0_1"/>
<accession>A0A0C3PAD4</accession>
<keyword evidence="2" id="KW-1133">Transmembrane helix</keyword>
<protein>
    <submittedName>
        <fullName evidence="3">Uncharacterized protein</fullName>
    </submittedName>
</protein>
<dbReference type="Proteomes" id="UP000054217">
    <property type="component" value="Unassembled WGS sequence"/>
</dbReference>
<reference evidence="3 4" key="1">
    <citation type="submission" date="2014-04" db="EMBL/GenBank/DDBJ databases">
        <authorList>
            <consortium name="DOE Joint Genome Institute"/>
            <person name="Kuo A."/>
            <person name="Kohler A."/>
            <person name="Costa M.D."/>
            <person name="Nagy L.G."/>
            <person name="Floudas D."/>
            <person name="Copeland A."/>
            <person name="Barry K.W."/>
            <person name="Cichocki N."/>
            <person name="Veneault-Fourrey C."/>
            <person name="LaButti K."/>
            <person name="Lindquist E.A."/>
            <person name="Lipzen A."/>
            <person name="Lundell T."/>
            <person name="Morin E."/>
            <person name="Murat C."/>
            <person name="Sun H."/>
            <person name="Tunlid A."/>
            <person name="Henrissat B."/>
            <person name="Grigoriev I.V."/>
            <person name="Hibbett D.S."/>
            <person name="Martin F."/>
            <person name="Nordberg H.P."/>
            <person name="Cantor M.N."/>
            <person name="Hua S.X."/>
        </authorList>
    </citation>
    <scope>NUCLEOTIDE SEQUENCE [LARGE SCALE GENOMIC DNA]</scope>
    <source>
        <strain evidence="3 4">Marx 270</strain>
    </source>
</reference>
<feature type="transmembrane region" description="Helical" evidence="2">
    <location>
        <begin position="156"/>
        <end position="183"/>
    </location>
</feature>
<dbReference type="InParanoid" id="A0A0C3PAD4"/>
<evidence type="ECO:0000313" key="3">
    <source>
        <dbReference type="EMBL" id="KIO10580.1"/>
    </source>
</evidence>
<feature type="region of interest" description="Disordered" evidence="1">
    <location>
        <begin position="1"/>
        <end position="35"/>
    </location>
</feature>
<feature type="transmembrane region" description="Helical" evidence="2">
    <location>
        <begin position="114"/>
        <end position="135"/>
    </location>
</feature>